<reference evidence="1 2" key="1">
    <citation type="submission" date="2019-09" db="EMBL/GenBank/DDBJ databases">
        <title>Taxonomic organization of the family Brucellaceae based on a phylogenomic approach.</title>
        <authorList>
            <person name="Leclercq S."/>
            <person name="Cloeckaert A."/>
            <person name="Zygmunt M.S."/>
        </authorList>
    </citation>
    <scope>NUCLEOTIDE SEQUENCE [LARGE SCALE GENOMIC DNA]</scope>
    <source>
        <strain evidence="1 2">WS1830</strain>
    </source>
</reference>
<dbReference type="Proteomes" id="UP000481643">
    <property type="component" value="Unassembled WGS sequence"/>
</dbReference>
<organism evidence="1 2">
    <name type="scientific">Brucella tritici</name>
    <dbReference type="NCBI Taxonomy" id="94626"/>
    <lineage>
        <taxon>Bacteria</taxon>
        <taxon>Pseudomonadati</taxon>
        <taxon>Pseudomonadota</taxon>
        <taxon>Alphaproteobacteria</taxon>
        <taxon>Hyphomicrobiales</taxon>
        <taxon>Brucellaceae</taxon>
        <taxon>Brucella/Ochrobactrum group</taxon>
        <taxon>Brucella</taxon>
    </lineage>
</organism>
<evidence type="ECO:0000313" key="2">
    <source>
        <dbReference type="Proteomes" id="UP000481643"/>
    </source>
</evidence>
<name>A0A6L3YJV9_9HYPH</name>
<protein>
    <submittedName>
        <fullName evidence="1">Uncharacterized protein</fullName>
    </submittedName>
</protein>
<dbReference type="RefSeq" id="WP_151652255.1">
    <property type="nucleotide sequence ID" value="NZ_WBVX01000016.1"/>
</dbReference>
<accession>A0A6L3YJV9</accession>
<dbReference type="AlphaFoldDB" id="A0A6L3YJV9"/>
<evidence type="ECO:0000313" key="1">
    <source>
        <dbReference type="EMBL" id="KAB2683276.1"/>
    </source>
</evidence>
<comment type="caution">
    <text evidence="1">The sequence shown here is derived from an EMBL/GenBank/DDBJ whole genome shotgun (WGS) entry which is preliminary data.</text>
</comment>
<gene>
    <name evidence="1" type="ORF">F9L08_15580</name>
</gene>
<proteinExistence type="predicted"/>
<sequence length="66" mass="7700">MSARPTLRLYTSMQQFEELHRRHDRTRSTSKTVIVDRQALINMLMDHSRMLSALRASGRIEVAAEE</sequence>
<dbReference type="EMBL" id="WBVX01000016">
    <property type="protein sequence ID" value="KAB2683276.1"/>
    <property type="molecule type" value="Genomic_DNA"/>
</dbReference>